<accession>A0A1J5QXF5</accession>
<evidence type="ECO:0000313" key="2">
    <source>
        <dbReference type="EMBL" id="OIQ87970.1"/>
    </source>
</evidence>
<comment type="caution">
    <text evidence="2">The sequence shown here is derived from an EMBL/GenBank/DDBJ whole genome shotgun (WGS) entry which is preliminary data.</text>
</comment>
<dbReference type="GO" id="GO:0016491">
    <property type="term" value="F:oxidoreductase activity"/>
    <property type="evidence" value="ECO:0007669"/>
    <property type="project" value="InterPro"/>
</dbReference>
<gene>
    <name evidence="2" type="ORF">GALL_301530</name>
</gene>
<feature type="domain" description="ER-bound oxygenase mpaB/mpaB'/Rubber oxygenase catalytic" evidence="1">
    <location>
        <begin position="53"/>
        <end position="302"/>
    </location>
</feature>
<proteinExistence type="predicted"/>
<dbReference type="PANTHER" id="PTHR36151">
    <property type="entry name" value="BLR2777 PROTEIN"/>
    <property type="match status" value="1"/>
</dbReference>
<dbReference type="PANTHER" id="PTHR36151:SF3">
    <property type="entry name" value="ER-BOUND OXYGENASE MPAB_MPAB'_RUBBER OXYGENASE CATALYTIC DOMAIN-CONTAINING PROTEIN"/>
    <property type="match status" value="1"/>
</dbReference>
<protein>
    <recommendedName>
        <fullName evidence="1">ER-bound oxygenase mpaB/mpaB'/Rubber oxygenase catalytic domain-containing protein</fullName>
    </recommendedName>
</protein>
<dbReference type="InterPro" id="IPR018713">
    <property type="entry name" value="MPAB/Lcp_cat_dom"/>
</dbReference>
<evidence type="ECO:0000259" key="1">
    <source>
        <dbReference type="Pfam" id="PF09995"/>
    </source>
</evidence>
<name>A0A1J5QXF5_9ZZZZ</name>
<reference evidence="2" key="1">
    <citation type="submission" date="2016-10" db="EMBL/GenBank/DDBJ databases">
        <title>Sequence of Gallionella enrichment culture.</title>
        <authorList>
            <person name="Poehlein A."/>
            <person name="Muehling M."/>
            <person name="Daniel R."/>
        </authorList>
    </citation>
    <scope>NUCLEOTIDE SEQUENCE</scope>
</reference>
<dbReference type="EMBL" id="MLJW01000394">
    <property type="protein sequence ID" value="OIQ87970.1"/>
    <property type="molecule type" value="Genomic_DNA"/>
</dbReference>
<dbReference type="Pfam" id="PF09995">
    <property type="entry name" value="MPAB_Lcp_cat"/>
    <property type="match status" value="1"/>
</dbReference>
<dbReference type="AlphaFoldDB" id="A0A1J5QXF5"/>
<sequence>MRHNAPMLENMTSPLRQALARQVRQLAGDSRAALDFTQPAGDPGWFGPDAVSWRVHADFVAMMTGGVAALLLQALHPLALAAVWDYSDFRADLRGRLHRTALFIATTTYGPSAAAQAAVERVRAIHARVRGTAPDGRPYAADDPHLLTFIHIAEVYCFASAYDGLVSRLSDAQRDAYVDEMARVPLALGARDVPRDWAGLLAALQRYQPELRGGARPQAILRLLRSMASHPQSRPATLGAVDRLLAALGGRVNDVPVKLMVQAAGSLLPEPARELYGLSDGPMLPTAAAHTALRACVPLMRWALRDGVAAQARRRVGAA</sequence>
<organism evidence="2">
    <name type="scientific">mine drainage metagenome</name>
    <dbReference type="NCBI Taxonomy" id="410659"/>
    <lineage>
        <taxon>unclassified sequences</taxon>
        <taxon>metagenomes</taxon>
        <taxon>ecological metagenomes</taxon>
    </lineage>
</organism>